<dbReference type="PROSITE" id="PS50987">
    <property type="entry name" value="HTH_ARSR_2"/>
    <property type="match status" value="1"/>
</dbReference>
<reference evidence="2 3" key="1">
    <citation type="journal article" date="2019" name="Int. J. Syst. Evol. Microbiol.">
        <title>The Global Catalogue of Microorganisms (GCM) 10K type strain sequencing project: providing services to taxonomists for standard genome sequencing and annotation.</title>
        <authorList>
            <consortium name="The Broad Institute Genomics Platform"/>
            <consortium name="The Broad Institute Genome Sequencing Center for Infectious Disease"/>
            <person name="Wu L."/>
            <person name="Ma J."/>
        </authorList>
    </citation>
    <scope>NUCLEOTIDE SEQUENCE [LARGE SCALE GENOMIC DNA]</scope>
    <source>
        <strain evidence="2 3">JCM 14545</strain>
    </source>
</reference>
<dbReference type="PRINTS" id="PR00778">
    <property type="entry name" value="HTHARSR"/>
</dbReference>
<dbReference type="SMART" id="SM00418">
    <property type="entry name" value="HTH_ARSR"/>
    <property type="match status" value="1"/>
</dbReference>
<name>A0ABN2Q4X5_9PSEU</name>
<dbReference type="SUPFAM" id="SSF46785">
    <property type="entry name" value="Winged helix' DNA-binding domain"/>
    <property type="match status" value="1"/>
</dbReference>
<comment type="caution">
    <text evidence="2">The sequence shown here is derived from an EMBL/GenBank/DDBJ whole genome shotgun (WGS) entry which is preliminary data.</text>
</comment>
<keyword evidence="3" id="KW-1185">Reference proteome</keyword>
<evidence type="ECO:0000313" key="2">
    <source>
        <dbReference type="EMBL" id="GAA1943996.1"/>
    </source>
</evidence>
<dbReference type="InterPro" id="IPR052543">
    <property type="entry name" value="HTH_Metal-responsive_Reg"/>
</dbReference>
<dbReference type="InterPro" id="IPR036388">
    <property type="entry name" value="WH-like_DNA-bd_sf"/>
</dbReference>
<dbReference type="PANTHER" id="PTHR39168:SF1">
    <property type="entry name" value="TRANSCRIPTIONAL REGULATORY PROTEIN"/>
    <property type="match status" value="1"/>
</dbReference>
<dbReference type="InterPro" id="IPR000835">
    <property type="entry name" value="HTH_MarR-typ"/>
</dbReference>
<gene>
    <name evidence="2" type="ORF">GCM10009754_09460</name>
</gene>
<organism evidence="2 3">
    <name type="scientific">Amycolatopsis minnesotensis</name>
    <dbReference type="NCBI Taxonomy" id="337894"/>
    <lineage>
        <taxon>Bacteria</taxon>
        <taxon>Bacillati</taxon>
        <taxon>Actinomycetota</taxon>
        <taxon>Actinomycetes</taxon>
        <taxon>Pseudonocardiales</taxon>
        <taxon>Pseudonocardiaceae</taxon>
        <taxon>Amycolatopsis</taxon>
    </lineage>
</organism>
<dbReference type="NCBIfam" id="NF033788">
    <property type="entry name" value="HTH_metalloreg"/>
    <property type="match status" value="1"/>
</dbReference>
<proteinExistence type="predicted"/>
<dbReference type="CDD" id="cd00090">
    <property type="entry name" value="HTH_ARSR"/>
    <property type="match status" value="1"/>
</dbReference>
<protein>
    <submittedName>
        <fullName evidence="2">Metalloregulator ArsR/SmtB family transcription factor</fullName>
    </submittedName>
</protein>
<dbReference type="Gene3D" id="1.10.10.10">
    <property type="entry name" value="Winged helix-like DNA-binding domain superfamily/Winged helix DNA-binding domain"/>
    <property type="match status" value="1"/>
</dbReference>
<evidence type="ECO:0000313" key="3">
    <source>
        <dbReference type="Proteomes" id="UP001501116"/>
    </source>
</evidence>
<dbReference type="Pfam" id="PF12802">
    <property type="entry name" value="MarR_2"/>
    <property type="match status" value="1"/>
</dbReference>
<feature type="domain" description="HTH arsR-type" evidence="1">
    <location>
        <begin position="48"/>
        <end position="143"/>
    </location>
</feature>
<dbReference type="InterPro" id="IPR036390">
    <property type="entry name" value="WH_DNA-bd_sf"/>
</dbReference>
<dbReference type="Proteomes" id="UP001501116">
    <property type="component" value="Unassembled WGS sequence"/>
</dbReference>
<sequence length="299" mass="31930">MPAHIVSRTAPRPVFVLVSMGRANRRNTSVAVEVCVRHPGAMASKRTGGDGGDVDVARTASLFADPARVRVLMALTDGRALAASVLAMEAGLSAQGVSSHLAKLRDAGLVTAERSGRHRFYRLSGPRVAELIESLASFSPVTEPVRSLKAGTRAEALRRARTCYDHLAGRLGVAVTAALLDRGALVSLDGVPATTRRDGDRISSPLTGHPYALGPEARPVFEKLGVDVDEVAAARRPLLKFCLDWSEQRHHLAGGLGAALADAARHAGWVRRRQEGHRALRVTEDGARRFKDLLGVELS</sequence>
<dbReference type="PANTHER" id="PTHR39168">
    <property type="entry name" value="TRANSCRIPTIONAL REGULATOR-RELATED"/>
    <property type="match status" value="1"/>
</dbReference>
<dbReference type="InterPro" id="IPR011991">
    <property type="entry name" value="ArsR-like_HTH"/>
</dbReference>
<accession>A0ABN2Q4X5</accession>
<dbReference type="InterPro" id="IPR001845">
    <property type="entry name" value="HTH_ArsR_DNA-bd_dom"/>
</dbReference>
<dbReference type="EMBL" id="BAAANN010000003">
    <property type="protein sequence ID" value="GAA1943996.1"/>
    <property type="molecule type" value="Genomic_DNA"/>
</dbReference>
<evidence type="ECO:0000259" key="1">
    <source>
        <dbReference type="PROSITE" id="PS50987"/>
    </source>
</evidence>